<dbReference type="InterPro" id="IPR004648">
    <property type="entry name" value="Oligpept_transpt"/>
</dbReference>
<organism evidence="9 10">
    <name type="scientific">Neofusicoccum ribis</name>
    <dbReference type="NCBI Taxonomy" id="45134"/>
    <lineage>
        <taxon>Eukaryota</taxon>
        <taxon>Fungi</taxon>
        <taxon>Dikarya</taxon>
        <taxon>Ascomycota</taxon>
        <taxon>Pezizomycotina</taxon>
        <taxon>Dothideomycetes</taxon>
        <taxon>Dothideomycetes incertae sedis</taxon>
        <taxon>Botryosphaeriales</taxon>
        <taxon>Botryosphaeriaceae</taxon>
        <taxon>Neofusicoccum</taxon>
    </lineage>
</organism>
<evidence type="ECO:0000256" key="1">
    <source>
        <dbReference type="ARBA" id="ARBA00004141"/>
    </source>
</evidence>
<keyword evidence="3" id="KW-0813">Transport</keyword>
<comment type="similarity">
    <text evidence="2">Belongs to the oligopeptide OPT transporter family.</text>
</comment>
<comment type="subcellular location">
    <subcellularLocation>
        <location evidence="1">Membrane</location>
        <topology evidence="1">Multi-pass membrane protein</topology>
    </subcellularLocation>
</comment>
<proteinExistence type="inferred from homology"/>
<keyword evidence="5" id="KW-0571">Peptide transport</keyword>
<protein>
    <submittedName>
        <fullName evidence="9">Uncharacterized protein</fullName>
    </submittedName>
</protein>
<reference evidence="9 10" key="1">
    <citation type="submission" date="2024-02" db="EMBL/GenBank/DDBJ databases">
        <title>De novo assembly and annotation of 12 fungi associated with fruit tree decline syndrome in Ontario, Canada.</title>
        <authorList>
            <person name="Sulman M."/>
            <person name="Ellouze W."/>
            <person name="Ilyukhin E."/>
        </authorList>
    </citation>
    <scope>NUCLEOTIDE SEQUENCE [LARGE SCALE GENOMIC DNA]</scope>
    <source>
        <strain evidence="9 10">M1-105</strain>
    </source>
</reference>
<keyword evidence="10" id="KW-1185">Reference proteome</keyword>
<dbReference type="EMBL" id="JAJVDC020000411">
    <property type="protein sequence ID" value="KAL1614225.1"/>
    <property type="molecule type" value="Genomic_DNA"/>
</dbReference>
<dbReference type="Pfam" id="PF03169">
    <property type="entry name" value="OPT"/>
    <property type="match status" value="1"/>
</dbReference>
<evidence type="ECO:0000313" key="10">
    <source>
        <dbReference type="Proteomes" id="UP001521116"/>
    </source>
</evidence>
<evidence type="ECO:0000256" key="4">
    <source>
        <dbReference type="ARBA" id="ARBA00022692"/>
    </source>
</evidence>
<evidence type="ECO:0000256" key="6">
    <source>
        <dbReference type="ARBA" id="ARBA00022927"/>
    </source>
</evidence>
<evidence type="ECO:0000313" key="9">
    <source>
        <dbReference type="EMBL" id="KAL1614225.1"/>
    </source>
</evidence>
<comment type="caution">
    <text evidence="9">The sequence shown here is derived from an EMBL/GenBank/DDBJ whole genome shotgun (WGS) entry which is preliminary data.</text>
</comment>
<name>A0ABR3SA73_9PEZI</name>
<keyword evidence="4" id="KW-0812">Transmembrane</keyword>
<dbReference type="PANTHER" id="PTHR22601">
    <property type="entry name" value="ISP4 LIKE PROTEIN"/>
    <property type="match status" value="1"/>
</dbReference>
<keyword evidence="7" id="KW-1133">Transmembrane helix</keyword>
<evidence type="ECO:0000256" key="8">
    <source>
        <dbReference type="ARBA" id="ARBA00023136"/>
    </source>
</evidence>
<gene>
    <name evidence="9" type="ORF">SLS56_012165</name>
</gene>
<evidence type="ECO:0000256" key="7">
    <source>
        <dbReference type="ARBA" id="ARBA00022989"/>
    </source>
</evidence>
<dbReference type="InterPro" id="IPR004813">
    <property type="entry name" value="OPT"/>
</dbReference>
<evidence type="ECO:0000256" key="3">
    <source>
        <dbReference type="ARBA" id="ARBA00022448"/>
    </source>
</evidence>
<evidence type="ECO:0000256" key="2">
    <source>
        <dbReference type="ARBA" id="ARBA00008807"/>
    </source>
</evidence>
<accession>A0ABR3SA73</accession>
<evidence type="ECO:0000256" key="5">
    <source>
        <dbReference type="ARBA" id="ARBA00022856"/>
    </source>
</evidence>
<keyword evidence="6" id="KW-0653">Protein transport</keyword>
<dbReference type="Proteomes" id="UP001521116">
    <property type="component" value="Unassembled WGS sequence"/>
</dbReference>
<sequence length="86" mass="9367">MFVPLAMVYATTNLKINIDVFCRIVAGYVFEGKVLANVWFFDLGYISGAKGLQFAQDLKLGLYCNSTGLHARSLAFISIPASSAVQ</sequence>
<keyword evidence="8" id="KW-0472">Membrane</keyword>